<keyword evidence="3" id="KW-1185">Reference proteome</keyword>
<dbReference type="SMART" id="SM00905">
    <property type="entry name" value="FolB"/>
    <property type="match status" value="1"/>
</dbReference>
<dbReference type="Proteomes" id="UP000033121">
    <property type="component" value="Unassembled WGS sequence"/>
</dbReference>
<name>A0A0E9N3L4_9BACT</name>
<feature type="domain" description="Dihydroneopterin aldolase/epimerase" evidence="1">
    <location>
        <begin position="5"/>
        <end position="116"/>
    </location>
</feature>
<comment type="caution">
    <text evidence="2">The sequence shown here is derived from an EMBL/GenBank/DDBJ whole genome shotgun (WGS) entry which is preliminary data.</text>
</comment>
<dbReference type="InterPro" id="IPR006157">
    <property type="entry name" value="FolB_dom"/>
</dbReference>
<dbReference type="STRING" id="1220578.FPE01S_03_06100"/>
<dbReference type="SUPFAM" id="SSF55620">
    <property type="entry name" value="Tetrahydrobiopterin biosynthesis enzymes-like"/>
    <property type="match status" value="1"/>
</dbReference>
<dbReference type="NCBIfam" id="TIGR00526">
    <property type="entry name" value="folB_dom"/>
    <property type="match status" value="1"/>
</dbReference>
<proteinExistence type="predicted"/>
<protein>
    <submittedName>
        <fullName evidence="2">Putative dihydroneopterin aldolase</fullName>
    </submittedName>
</protein>
<dbReference type="Gene3D" id="3.30.1130.10">
    <property type="match status" value="1"/>
</dbReference>
<evidence type="ECO:0000259" key="1">
    <source>
        <dbReference type="SMART" id="SM00905"/>
    </source>
</evidence>
<gene>
    <name evidence="2" type="ORF">FPE01S_03_06100</name>
</gene>
<evidence type="ECO:0000313" key="2">
    <source>
        <dbReference type="EMBL" id="GAO44572.1"/>
    </source>
</evidence>
<dbReference type="AlphaFoldDB" id="A0A0E9N3L4"/>
<dbReference type="RefSeq" id="WP_046370477.1">
    <property type="nucleotide sequence ID" value="NZ_BBWV01000003.1"/>
</dbReference>
<reference evidence="2 3" key="1">
    <citation type="submission" date="2015-04" db="EMBL/GenBank/DDBJ databases">
        <title>Whole genome shotgun sequence of Flavihumibacter petaseus NBRC 106054.</title>
        <authorList>
            <person name="Miyazawa S."/>
            <person name="Hosoyama A."/>
            <person name="Hashimoto M."/>
            <person name="Noguchi M."/>
            <person name="Tsuchikane K."/>
            <person name="Ohji S."/>
            <person name="Yamazoe A."/>
            <person name="Ichikawa N."/>
            <person name="Kimura A."/>
            <person name="Fujita N."/>
        </authorList>
    </citation>
    <scope>NUCLEOTIDE SEQUENCE [LARGE SCALE GENOMIC DNA]</scope>
    <source>
        <strain evidence="2 3">NBRC 106054</strain>
    </source>
</reference>
<dbReference type="GO" id="GO:0004150">
    <property type="term" value="F:dihydroneopterin aldolase activity"/>
    <property type="evidence" value="ECO:0007669"/>
    <property type="project" value="InterPro"/>
</dbReference>
<evidence type="ECO:0000313" key="3">
    <source>
        <dbReference type="Proteomes" id="UP000033121"/>
    </source>
</evidence>
<dbReference type="GO" id="GO:0006760">
    <property type="term" value="P:folic acid-containing compound metabolic process"/>
    <property type="evidence" value="ECO:0007669"/>
    <property type="project" value="InterPro"/>
</dbReference>
<dbReference type="OrthoDB" id="9803748at2"/>
<dbReference type="InterPro" id="IPR043133">
    <property type="entry name" value="GTP-CH-I_C/QueF"/>
</dbReference>
<dbReference type="Pfam" id="PF02152">
    <property type="entry name" value="FolB"/>
    <property type="match status" value="1"/>
</dbReference>
<organism evidence="2 3">
    <name type="scientific">Flavihumibacter petaseus NBRC 106054</name>
    <dbReference type="NCBI Taxonomy" id="1220578"/>
    <lineage>
        <taxon>Bacteria</taxon>
        <taxon>Pseudomonadati</taxon>
        <taxon>Bacteroidota</taxon>
        <taxon>Chitinophagia</taxon>
        <taxon>Chitinophagales</taxon>
        <taxon>Chitinophagaceae</taxon>
        <taxon>Flavihumibacter</taxon>
    </lineage>
</organism>
<dbReference type="EMBL" id="BBWV01000003">
    <property type="protein sequence ID" value="GAO44572.1"/>
    <property type="molecule type" value="Genomic_DNA"/>
</dbReference>
<sequence>MLLTVHLHKLVFHAAHGLYEGEDKVGNDFEVNVDIEYTVKKDKVHDIRNLISYEDVLQIVRQRMNIPTPLLEELAFSIIQKIRHRYASVRVVRLSIYKLNAPLANFQGKVGITLQQEFDR</sequence>
<accession>A0A0E9N3L4</accession>